<dbReference type="Gene3D" id="3.50.30.20">
    <property type="entry name" value="Carbamoyl-phosphate synthase small subunit, N-terminal domain"/>
    <property type="match status" value="1"/>
</dbReference>
<evidence type="ECO:0000313" key="16">
    <source>
        <dbReference type="Proteomes" id="UP000256864"/>
    </source>
</evidence>
<comment type="catalytic activity">
    <reaction evidence="12 13">
        <text>L-glutamine + H2O = L-glutamate + NH4(+)</text>
        <dbReference type="Rhea" id="RHEA:15889"/>
        <dbReference type="ChEBI" id="CHEBI:15377"/>
        <dbReference type="ChEBI" id="CHEBI:28938"/>
        <dbReference type="ChEBI" id="CHEBI:29985"/>
        <dbReference type="ChEBI" id="CHEBI:58359"/>
    </reaction>
</comment>
<dbReference type="UniPathway" id="UPA00070">
    <property type="reaction ID" value="UER00115"/>
</dbReference>
<evidence type="ECO:0000256" key="13">
    <source>
        <dbReference type="HAMAP-Rule" id="MF_01209"/>
    </source>
</evidence>
<sequence>MFKEAKLALEDGTIIRGEAFGSETVKTGEVVFATGMTGYVESLTDPSYKGQILMPTYPLQGNYGVSKEWYQSDGIKAEGLIVREMCPAPSHSLSEKTLPEFLEEYEIPGIAGVDTRALTIKIRERGAMKGALATEEIDDDELLEMAVKQPDITEIDLVDMVCVREPVIMNEDASRRVVIVDCGIKRNSIDALLERDLGVVVVPYNTSPAEIMDYEPDGLLISSGPGDPTRVRDAIDTVKTLSERLPIFGICLGQQIISLAFGARIYKMKFGHRGINQPVKDLKSGTVSITSQNHGFTVDPDSVRGTDIEITQLNLNDGTPEGIEHRELPVFSVQYHPEAGPGPHDTVNMFDRFLDVLREY</sequence>
<feature type="binding site" evidence="13">
    <location>
        <position position="255"/>
    </location>
    <ligand>
        <name>L-glutamine</name>
        <dbReference type="ChEBI" id="CHEBI:58359"/>
    </ligand>
</feature>
<evidence type="ECO:0000256" key="3">
    <source>
        <dbReference type="ARBA" id="ARBA00007800"/>
    </source>
</evidence>
<comment type="subunit">
    <text evidence="13">Composed of two chains; the small (or glutamine) chain promotes the hydrolysis of glutamine to ammonia, which is used by the large (or ammonia) chain to synthesize carbamoyl phosphate. Tetramer of heterodimers (alpha,beta)4.</text>
</comment>
<dbReference type="InterPro" id="IPR035686">
    <property type="entry name" value="CPSase_GATase1"/>
</dbReference>
<evidence type="ECO:0000256" key="5">
    <source>
        <dbReference type="ARBA" id="ARBA00022598"/>
    </source>
</evidence>
<evidence type="ECO:0000256" key="11">
    <source>
        <dbReference type="ARBA" id="ARBA00048816"/>
    </source>
</evidence>
<keyword evidence="7 13" id="KW-0547">Nucleotide-binding</keyword>
<feature type="active site" description="Nucleophile" evidence="13">
    <location>
        <position position="251"/>
    </location>
</feature>
<comment type="caution">
    <text evidence="15">The sequence shown here is derived from an EMBL/GenBank/DDBJ whole genome shotgun (WGS) entry which is preliminary data.</text>
</comment>
<evidence type="ECO:0000256" key="9">
    <source>
        <dbReference type="ARBA" id="ARBA00022962"/>
    </source>
</evidence>
<dbReference type="HAMAP" id="MF_01209">
    <property type="entry name" value="CPSase_S_chain"/>
    <property type="match status" value="1"/>
</dbReference>
<feature type="active site" evidence="13">
    <location>
        <position position="336"/>
    </location>
</feature>
<feature type="binding site" evidence="13">
    <location>
        <position position="293"/>
    </location>
    <ligand>
        <name>L-glutamine</name>
        <dbReference type="ChEBI" id="CHEBI:58359"/>
    </ligand>
</feature>
<feature type="active site" evidence="13">
    <location>
        <position position="338"/>
    </location>
</feature>
<feature type="binding site" evidence="13">
    <location>
        <position position="226"/>
    </location>
    <ligand>
        <name>L-glutamine</name>
        <dbReference type="ChEBI" id="CHEBI:58359"/>
    </ligand>
</feature>
<comment type="pathway">
    <text evidence="2 13">Amino-acid biosynthesis; L-arginine biosynthesis; carbamoyl phosphate from bicarbonate: step 1/1.</text>
</comment>
<dbReference type="InterPro" id="IPR036480">
    <property type="entry name" value="CarbP_synth_ssu_N_sf"/>
</dbReference>
<reference evidence="15 16" key="1">
    <citation type="submission" date="2018-07" db="EMBL/GenBank/DDBJ databases">
        <title>Genomic Encyclopedia of Type Strains, Phase IV (KMG-IV): sequencing the most valuable type-strain genomes for metagenomic binning, comparative biology and taxonomic classification.</title>
        <authorList>
            <person name="Goeker M."/>
        </authorList>
    </citation>
    <scope>NUCLEOTIDE SEQUENCE [LARGE SCALE GENOMIC DNA]</scope>
    <source>
        <strain evidence="15 16">DSM 7466</strain>
    </source>
</reference>
<dbReference type="Proteomes" id="UP000256864">
    <property type="component" value="Unassembled WGS sequence"/>
</dbReference>
<keyword evidence="9 13" id="KW-0315">Glutamine amidotransferase</keyword>
<dbReference type="PRINTS" id="PR00097">
    <property type="entry name" value="ANTSNTHASEII"/>
</dbReference>
<dbReference type="PANTHER" id="PTHR43418">
    <property type="entry name" value="MULTIFUNCTIONAL TRYPTOPHAN BIOSYNTHESIS PROTEIN-RELATED"/>
    <property type="match status" value="1"/>
</dbReference>
<dbReference type="EMBL" id="QREL01000001">
    <property type="protein sequence ID" value="REE28363.1"/>
    <property type="molecule type" value="Genomic_DNA"/>
</dbReference>
<dbReference type="GO" id="GO:0005524">
    <property type="term" value="F:ATP binding"/>
    <property type="evidence" value="ECO:0007669"/>
    <property type="project" value="UniProtKB-UniRule"/>
</dbReference>
<keyword evidence="8 13" id="KW-0067">ATP-binding</keyword>
<comment type="pathway">
    <text evidence="1 13">Pyrimidine metabolism; UMP biosynthesis via de novo pathway; (S)-dihydroorotate from bicarbonate: step 1/3.</text>
</comment>
<accession>A0A371NCX7</accession>
<dbReference type="EC" id="6.3.5.5" evidence="13"/>
<feature type="region of interest" description="CPSase" evidence="13">
    <location>
        <begin position="1"/>
        <end position="175"/>
    </location>
</feature>
<keyword evidence="6 13" id="KW-0028">Amino-acid biosynthesis</keyword>
<dbReference type="CDD" id="cd01744">
    <property type="entry name" value="GATase1_CPSase"/>
    <property type="match status" value="1"/>
</dbReference>
<feature type="domain" description="Carbamoyl-phosphate synthase small subunit N-terminal" evidence="14">
    <location>
        <begin position="3"/>
        <end position="133"/>
    </location>
</feature>
<dbReference type="InterPro" id="IPR029062">
    <property type="entry name" value="Class_I_gatase-like"/>
</dbReference>
<dbReference type="Pfam" id="PF00117">
    <property type="entry name" value="GATase"/>
    <property type="match status" value="1"/>
</dbReference>
<dbReference type="FunFam" id="3.50.30.20:FF:000001">
    <property type="entry name" value="Carbamoyl-phosphate synthase small chain"/>
    <property type="match status" value="1"/>
</dbReference>
<dbReference type="NCBIfam" id="NF009475">
    <property type="entry name" value="PRK12838.1"/>
    <property type="match status" value="1"/>
</dbReference>
<dbReference type="AlphaFoldDB" id="A0A371NCX7"/>
<dbReference type="SUPFAM" id="SSF52021">
    <property type="entry name" value="Carbamoyl phosphate synthetase, small subunit N-terminal domain"/>
    <property type="match status" value="1"/>
</dbReference>
<comment type="function">
    <text evidence="13">Small subunit of the glutamine-dependent carbamoyl phosphate synthetase (CPSase). CPSase catalyzes the formation of carbamoyl phosphate from the ammonia moiety of glutamine, carbonate, and phosphate donated by ATP, constituting the first step of 2 biosynthetic pathways, one leading to arginine and/or urea and the other to pyrimidine nucleotides. The small subunit (glutamine amidotransferase) binds and cleaves glutamine to supply the large subunit with the substrate ammonia.</text>
</comment>
<proteinExistence type="inferred from homology"/>
<dbReference type="PANTHER" id="PTHR43418:SF7">
    <property type="entry name" value="CARBAMOYL-PHOSPHATE SYNTHASE SMALL CHAIN"/>
    <property type="match status" value="1"/>
</dbReference>
<evidence type="ECO:0000259" key="14">
    <source>
        <dbReference type="SMART" id="SM01097"/>
    </source>
</evidence>
<keyword evidence="5 13" id="KW-0436">Ligase</keyword>
<feature type="binding site" evidence="13">
    <location>
        <position position="296"/>
    </location>
    <ligand>
        <name>L-glutamine</name>
        <dbReference type="ChEBI" id="CHEBI:58359"/>
    </ligand>
</feature>
<dbReference type="PRINTS" id="PR00096">
    <property type="entry name" value="GATASE"/>
</dbReference>
<evidence type="ECO:0000256" key="12">
    <source>
        <dbReference type="ARBA" id="ARBA00049285"/>
    </source>
</evidence>
<dbReference type="PRINTS" id="PR00099">
    <property type="entry name" value="CPSGATASE"/>
</dbReference>
<comment type="similarity">
    <text evidence="3 13">Belongs to the CarA family.</text>
</comment>
<evidence type="ECO:0000256" key="4">
    <source>
        <dbReference type="ARBA" id="ARBA00022571"/>
    </source>
</evidence>
<gene>
    <name evidence="13" type="primary">carA</name>
    <name evidence="15" type="ORF">C7452_0371</name>
</gene>
<dbReference type="Pfam" id="PF00988">
    <property type="entry name" value="CPSase_sm_chain"/>
    <property type="match status" value="1"/>
</dbReference>
<feature type="binding site" evidence="13">
    <location>
        <position position="252"/>
    </location>
    <ligand>
        <name>L-glutamine</name>
        <dbReference type="ChEBI" id="CHEBI:58359"/>
    </ligand>
</feature>
<feature type="binding site" evidence="13">
    <location>
        <position position="295"/>
    </location>
    <ligand>
        <name>L-glutamine</name>
        <dbReference type="ChEBI" id="CHEBI:58359"/>
    </ligand>
</feature>
<comment type="catalytic activity">
    <reaction evidence="11 13">
        <text>hydrogencarbonate + L-glutamine + 2 ATP + H2O = carbamoyl phosphate + L-glutamate + 2 ADP + phosphate + 2 H(+)</text>
        <dbReference type="Rhea" id="RHEA:18633"/>
        <dbReference type="ChEBI" id="CHEBI:15377"/>
        <dbReference type="ChEBI" id="CHEBI:15378"/>
        <dbReference type="ChEBI" id="CHEBI:17544"/>
        <dbReference type="ChEBI" id="CHEBI:29985"/>
        <dbReference type="ChEBI" id="CHEBI:30616"/>
        <dbReference type="ChEBI" id="CHEBI:43474"/>
        <dbReference type="ChEBI" id="CHEBI:58228"/>
        <dbReference type="ChEBI" id="CHEBI:58359"/>
        <dbReference type="ChEBI" id="CHEBI:456216"/>
        <dbReference type="EC" id="6.3.5.5"/>
    </reaction>
</comment>
<dbReference type="RefSeq" id="WP_115892045.1">
    <property type="nucleotide sequence ID" value="NZ_QREL01000001.1"/>
</dbReference>
<dbReference type="GO" id="GO:0004088">
    <property type="term" value="F:carbamoyl-phosphate synthase (glutamine-hydrolyzing) activity"/>
    <property type="evidence" value="ECO:0007669"/>
    <property type="project" value="UniProtKB-UniRule"/>
</dbReference>
<feature type="binding site" evidence="13">
    <location>
        <position position="224"/>
    </location>
    <ligand>
        <name>L-glutamine</name>
        <dbReference type="ChEBI" id="CHEBI:58359"/>
    </ligand>
</feature>
<evidence type="ECO:0000256" key="2">
    <source>
        <dbReference type="ARBA" id="ARBA00005077"/>
    </source>
</evidence>
<protein>
    <recommendedName>
        <fullName evidence="13">Carbamoyl phosphate synthase small chain</fullName>
        <ecNumber evidence="13">6.3.5.5</ecNumber>
    </recommendedName>
    <alternativeName>
        <fullName evidence="13">Carbamoyl phosphate synthetase glutamine chain</fullName>
    </alternativeName>
</protein>
<dbReference type="SMART" id="SM01097">
    <property type="entry name" value="CPSase_sm_chain"/>
    <property type="match status" value="1"/>
</dbReference>
<dbReference type="SUPFAM" id="SSF52317">
    <property type="entry name" value="Class I glutamine amidotransferase-like"/>
    <property type="match status" value="1"/>
</dbReference>
<dbReference type="GO" id="GO:0044205">
    <property type="term" value="P:'de novo' UMP biosynthetic process"/>
    <property type="evidence" value="ECO:0007669"/>
    <property type="project" value="UniProtKB-UniRule"/>
</dbReference>
<dbReference type="InterPro" id="IPR006274">
    <property type="entry name" value="CarbamoylP_synth_ssu"/>
</dbReference>
<keyword evidence="4 13" id="KW-0055">Arginine biosynthesis</keyword>
<evidence type="ECO:0000313" key="15">
    <source>
        <dbReference type="EMBL" id="REE28363.1"/>
    </source>
</evidence>
<evidence type="ECO:0000256" key="8">
    <source>
        <dbReference type="ARBA" id="ARBA00022840"/>
    </source>
</evidence>
<keyword evidence="16" id="KW-1185">Reference proteome</keyword>
<dbReference type="Gene3D" id="3.40.50.880">
    <property type="match status" value="1"/>
</dbReference>
<dbReference type="InterPro" id="IPR050472">
    <property type="entry name" value="Anth_synth/Amidotransfase"/>
</dbReference>
<evidence type="ECO:0000256" key="6">
    <source>
        <dbReference type="ARBA" id="ARBA00022605"/>
    </source>
</evidence>
<dbReference type="InterPro" id="IPR002474">
    <property type="entry name" value="CarbamoylP_synth_ssu_N"/>
</dbReference>
<name>A0A371NCX7_9EURY</name>
<dbReference type="GO" id="GO:0006526">
    <property type="term" value="P:L-arginine biosynthetic process"/>
    <property type="evidence" value="ECO:0007669"/>
    <property type="project" value="UniProtKB-UniRule"/>
</dbReference>
<keyword evidence="10 13" id="KW-0665">Pyrimidine biosynthesis</keyword>
<dbReference type="PROSITE" id="PS51273">
    <property type="entry name" value="GATASE_TYPE_1"/>
    <property type="match status" value="1"/>
</dbReference>
<dbReference type="InterPro" id="IPR017926">
    <property type="entry name" value="GATASE"/>
</dbReference>
<dbReference type="GO" id="GO:0006541">
    <property type="term" value="P:glutamine metabolic process"/>
    <property type="evidence" value="ECO:0007669"/>
    <property type="project" value="InterPro"/>
</dbReference>
<evidence type="ECO:0000256" key="1">
    <source>
        <dbReference type="ARBA" id="ARBA00004812"/>
    </source>
</evidence>
<dbReference type="NCBIfam" id="TIGR01368">
    <property type="entry name" value="CPSaseIIsmall"/>
    <property type="match status" value="1"/>
</dbReference>
<evidence type="ECO:0000256" key="7">
    <source>
        <dbReference type="ARBA" id="ARBA00022741"/>
    </source>
</evidence>
<organism evidence="15 16">
    <name type="scientific">Methanothermobacter defluvii</name>
    <dbReference type="NCBI Taxonomy" id="49339"/>
    <lineage>
        <taxon>Archaea</taxon>
        <taxon>Methanobacteriati</taxon>
        <taxon>Methanobacteriota</taxon>
        <taxon>Methanomada group</taxon>
        <taxon>Methanobacteria</taxon>
        <taxon>Methanobacteriales</taxon>
        <taxon>Methanobacteriaceae</taxon>
        <taxon>Methanothermobacter</taxon>
    </lineage>
</organism>
<feature type="binding site" evidence="13">
    <location>
        <position position="47"/>
    </location>
    <ligand>
        <name>L-glutamine</name>
        <dbReference type="ChEBI" id="CHEBI:58359"/>
    </ligand>
</feature>
<dbReference type="GO" id="GO:0006207">
    <property type="term" value="P:'de novo' pyrimidine nucleobase biosynthetic process"/>
    <property type="evidence" value="ECO:0007669"/>
    <property type="project" value="InterPro"/>
</dbReference>
<dbReference type="UniPathway" id="UPA00068">
    <property type="reaction ID" value="UER00171"/>
</dbReference>
<evidence type="ECO:0000256" key="10">
    <source>
        <dbReference type="ARBA" id="ARBA00022975"/>
    </source>
</evidence>
<dbReference type="GO" id="GO:0004359">
    <property type="term" value="F:glutaminase activity"/>
    <property type="evidence" value="ECO:0007669"/>
    <property type="project" value="RHEA"/>
</dbReference>